<feature type="chain" id="PRO_5043021097" description="N-acetylglucosamine binding protein A domain-containing protein" evidence="1">
    <location>
        <begin position="23"/>
        <end position="643"/>
    </location>
</feature>
<accession>A0AAP9HAC1</accession>
<name>A0AAP9HAC1_9GAMM</name>
<evidence type="ECO:0000313" key="4">
    <source>
        <dbReference type="EMBL" id="QGR09426.1"/>
    </source>
</evidence>
<keyword evidence="1" id="KW-0732">Signal</keyword>
<evidence type="ECO:0000313" key="5">
    <source>
        <dbReference type="Proteomes" id="UP000424872"/>
    </source>
</evidence>
<keyword evidence="6" id="KW-1185">Reference proteome</keyword>
<dbReference type="SUPFAM" id="SSF50998">
    <property type="entry name" value="Quinoprotein alcohol dehydrogenase-like"/>
    <property type="match status" value="1"/>
</dbReference>
<dbReference type="Proteomes" id="UP001171299">
    <property type="component" value="Unassembled WGS sequence"/>
</dbReference>
<dbReference type="SUPFAM" id="SSF69304">
    <property type="entry name" value="Tricorn protease N-terminal domain"/>
    <property type="match status" value="1"/>
</dbReference>
<dbReference type="Pfam" id="PF18416">
    <property type="entry name" value="GbpA_2"/>
    <property type="match status" value="1"/>
</dbReference>
<dbReference type="EMBL" id="CP024638">
    <property type="protein sequence ID" value="QGR09426.1"/>
    <property type="molecule type" value="Genomic_DNA"/>
</dbReference>
<dbReference type="Proteomes" id="UP000424872">
    <property type="component" value="Plasmid pMSR2B"/>
</dbReference>
<organism evidence="4 5">
    <name type="scientific">Pantoea phytobeneficialis</name>
    <dbReference type="NCBI Taxonomy" id="2052056"/>
    <lineage>
        <taxon>Bacteria</taxon>
        <taxon>Pseudomonadati</taxon>
        <taxon>Pseudomonadota</taxon>
        <taxon>Gammaproteobacteria</taxon>
        <taxon>Enterobacterales</taxon>
        <taxon>Erwiniaceae</taxon>
        <taxon>Pantoea</taxon>
    </lineage>
</organism>
<reference evidence="5" key="1">
    <citation type="submission" date="2017-11" db="EMBL/GenBank/DDBJ databases">
        <title>Genome sequence of Pantoea sp. MSR2.</title>
        <authorList>
            <person name="Nascimento F.X."/>
        </authorList>
    </citation>
    <scope>NUCLEOTIDE SEQUENCE [LARGE SCALE GENOMIC DNA]</scope>
    <source>
        <strain evidence="5">MSR2</strain>
        <plasmid evidence="5">pmsr2b</plasmid>
    </source>
</reference>
<dbReference type="Gene3D" id="3.30.70.2150">
    <property type="match status" value="2"/>
</dbReference>
<sequence>MKSRVFHSPLSSGFIYSTLALASLTYVGEAQAVIEGNLLPYKEKWEITTSDYERISRQFSTRTGVDYILNHYSKVIYKVSRNSPVQEITVPDETGFKRTLRADKATLGYDDRLYLPNSTYAPYSQGAPEQMKSLEIFRLTPAGDQLELLHQSDCQNPELSDCQFTVPLLVSEKNSAIYSVRRDGNHSWLMQTALDGGNKSWPEIRFDTVVTGQIISADDHQLYLQSNSHFYIVDLDSGNITTQGELPPSLAENPPATPLSLRSDNGSTAFGATGNQLFRLNIFNGTSPFELAWVKEMAEIQDIALPPNRDVIYAWDAKGELRWVTKTEGNTSKKRDMNDNIRKMQFDPVSGWAYVMYRKLPGAQLTVSLLSPSGAIHDAIFRFSADYASLMDSDINLKNNILSIAVESKVYYFDLSGIMDYTDSGKNLTGYGLPGTTTRFSWEIGEDCSLWCPQETGTVTIDNANTTLLNQYHWPLLLAENVNKNSDLIRIGEMDEDGIIRPIASEYRNKIWILDFYKQYRYILANKVTPQPEIVSSWKLNPLQPGITAERNLAIGSKIELSVTLPNGSKRRLPDFTVSRSSKYFWPADLARFINRQASLLDLPIAAGERLSGDALTFPSSHYRNMLWVPANESYTLQYSIKP</sequence>
<geneLocation type="plasmid" evidence="5">
    <name>pmsr2b</name>
</geneLocation>
<geneLocation type="plasmid" evidence="4">
    <name>pMSR2B</name>
</geneLocation>
<dbReference type="AlphaFoldDB" id="A0AAP9HAC1"/>
<evidence type="ECO:0000259" key="2">
    <source>
        <dbReference type="Pfam" id="PF18416"/>
    </source>
</evidence>
<reference evidence="3" key="3">
    <citation type="submission" date="2023-07" db="EMBL/GenBank/DDBJ databases">
        <title>The extreme plant-growth-promoting properties of Pantoea phytobeneficialis PF55 revealed by functional and genomic analysis.</title>
        <authorList>
            <person name="Nascimento F.X."/>
            <person name="Marcio R.J."/>
        </authorList>
    </citation>
    <scope>NUCLEOTIDE SEQUENCE</scope>
    <source>
        <strain evidence="3">PF55</strain>
    </source>
</reference>
<feature type="domain" description="N-acetylglucosamine binding protein A" evidence="2">
    <location>
        <begin position="464"/>
        <end position="521"/>
    </location>
</feature>
<dbReference type="RefSeq" id="WP_208726807.1">
    <property type="nucleotide sequence ID" value="NZ_CP024638.1"/>
</dbReference>
<feature type="signal peptide" evidence="1">
    <location>
        <begin position="1"/>
        <end position="22"/>
    </location>
</feature>
<proteinExistence type="predicted"/>
<dbReference type="EMBL" id="JAUOOM010000011">
    <property type="protein sequence ID" value="MDO6407528.1"/>
    <property type="molecule type" value="Genomic_DNA"/>
</dbReference>
<evidence type="ECO:0000256" key="1">
    <source>
        <dbReference type="SAM" id="SignalP"/>
    </source>
</evidence>
<dbReference type="InterPro" id="IPR041029">
    <property type="entry name" value="GbpA_2"/>
</dbReference>
<reference evidence="4" key="2">
    <citation type="journal article" date="2020" name="Environ. Microbiol.">
        <title>The extreme plant-growth-promoting properties of Pantoea phytobeneficialis MSR2 revealed by functional and genomic analysis.</title>
        <authorList>
            <person name="Nascimento F.X."/>
            <person name="Hernandez A.G."/>
            <person name="Glick B.R."/>
            <person name="Rossi M.J."/>
        </authorList>
    </citation>
    <scope>NUCLEOTIDE SEQUENCE</scope>
    <source>
        <strain evidence="4">MSR2</strain>
    </source>
</reference>
<dbReference type="InterPro" id="IPR011047">
    <property type="entry name" value="Quinoprotein_ADH-like_sf"/>
</dbReference>
<keyword evidence="4" id="KW-0614">Plasmid</keyword>
<evidence type="ECO:0000313" key="6">
    <source>
        <dbReference type="Proteomes" id="UP001171299"/>
    </source>
</evidence>
<protein>
    <recommendedName>
        <fullName evidence="2">N-acetylglucosamine binding protein A domain-containing protein</fullName>
    </recommendedName>
</protein>
<gene>
    <name evidence="4" type="ORF">CTZ24_23410</name>
    <name evidence="3" type="ORF">Q3404_13180</name>
</gene>
<dbReference type="KEGG" id="ppho:CTZ24_23410"/>
<evidence type="ECO:0000313" key="3">
    <source>
        <dbReference type="EMBL" id="MDO6407528.1"/>
    </source>
</evidence>